<accession>A0A835D0D9</accession>
<evidence type="ECO:0000313" key="3">
    <source>
        <dbReference type="Proteomes" id="UP000655225"/>
    </source>
</evidence>
<organism evidence="2 3">
    <name type="scientific">Tetracentron sinense</name>
    <name type="common">Spur-leaf</name>
    <dbReference type="NCBI Taxonomy" id="13715"/>
    <lineage>
        <taxon>Eukaryota</taxon>
        <taxon>Viridiplantae</taxon>
        <taxon>Streptophyta</taxon>
        <taxon>Embryophyta</taxon>
        <taxon>Tracheophyta</taxon>
        <taxon>Spermatophyta</taxon>
        <taxon>Magnoliopsida</taxon>
        <taxon>Trochodendrales</taxon>
        <taxon>Trochodendraceae</taxon>
        <taxon>Tetracentron</taxon>
    </lineage>
</organism>
<gene>
    <name evidence="2" type="ORF">HHK36_028606</name>
</gene>
<keyword evidence="3" id="KW-1185">Reference proteome</keyword>
<dbReference type="EMBL" id="JABCRI010000022">
    <property type="protein sequence ID" value="KAF8379177.1"/>
    <property type="molecule type" value="Genomic_DNA"/>
</dbReference>
<evidence type="ECO:0000259" key="1">
    <source>
        <dbReference type="Pfam" id="PF14368"/>
    </source>
</evidence>
<dbReference type="InterPro" id="IPR016140">
    <property type="entry name" value="Bifunc_inhib/LTP/seed_store"/>
</dbReference>
<sequence>MNNREREPSLHIPSSIYMRYELVFVLRTCVRENMRGVKKNSLALMLLLVLLVVGKWEVKVAAVTPSECKEERRLGTNACRPVVFGREPSPECCQRVRVTHIECVCPFVSPKLAALINADLNRIVRKIKDCGRTLPSHFKCGSITIP</sequence>
<dbReference type="PANTHER" id="PTHR33286:SF32">
    <property type="entry name" value="BIFUNCTIONAL INHIBITOR_PLANT LIPID TRANSFER PROTEIN_SEED STORAGE HELICAL DOMAIN-CONTAINING PROTEIN"/>
    <property type="match status" value="1"/>
</dbReference>
<feature type="domain" description="Bifunctional inhibitor/plant lipid transfer protein/seed storage helical" evidence="1">
    <location>
        <begin position="50"/>
        <end position="140"/>
    </location>
</feature>
<dbReference type="Pfam" id="PF14368">
    <property type="entry name" value="LTP_2"/>
    <property type="match status" value="1"/>
</dbReference>
<dbReference type="AlphaFoldDB" id="A0A835D0D9"/>
<proteinExistence type="predicted"/>
<dbReference type="Gene3D" id="1.10.110.10">
    <property type="entry name" value="Plant lipid-transfer and hydrophobic proteins"/>
    <property type="match status" value="1"/>
</dbReference>
<dbReference type="PANTHER" id="PTHR33286">
    <property type="entry name" value="BIFUNCTIONAL INHIBITOR/LIPID-TRANSFER PROTEIN/SEED STORAGE 2S ALBUMIN SUPERFAMILY PROTEIN"/>
    <property type="match status" value="1"/>
</dbReference>
<comment type="caution">
    <text evidence="2">The sequence shown here is derived from an EMBL/GenBank/DDBJ whole genome shotgun (WGS) entry which is preliminary data.</text>
</comment>
<dbReference type="SUPFAM" id="SSF47699">
    <property type="entry name" value="Bifunctional inhibitor/lipid-transfer protein/seed storage 2S albumin"/>
    <property type="match status" value="1"/>
</dbReference>
<reference evidence="2 3" key="1">
    <citation type="submission" date="2020-04" db="EMBL/GenBank/DDBJ databases">
        <title>Plant Genome Project.</title>
        <authorList>
            <person name="Zhang R.-G."/>
        </authorList>
    </citation>
    <scope>NUCLEOTIDE SEQUENCE [LARGE SCALE GENOMIC DNA]</scope>
    <source>
        <strain evidence="2">YNK0</strain>
        <tissue evidence="2">Leaf</tissue>
    </source>
</reference>
<name>A0A835D0D9_TETSI</name>
<dbReference type="OMA" id="CKVETKL"/>
<evidence type="ECO:0000313" key="2">
    <source>
        <dbReference type="EMBL" id="KAF8379177.1"/>
    </source>
</evidence>
<dbReference type="OrthoDB" id="1885440at2759"/>
<protein>
    <recommendedName>
        <fullName evidence="1">Bifunctional inhibitor/plant lipid transfer protein/seed storage helical domain-containing protein</fullName>
    </recommendedName>
</protein>
<dbReference type="Proteomes" id="UP000655225">
    <property type="component" value="Unassembled WGS sequence"/>
</dbReference>
<dbReference type="InterPro" id="IPR036312">
    <property type="entry name" value="Bifun_inhib/LTP/seed_sf"/>
</dbReference>